<dbReference type="InterPro" id="IPR039461">
    <property type="entry name" value="Peptidase_M49"/>
</dbReference>
<dbReference type="OrthoDB" id="9812747at2"/>
<sequence>MRILISVLAAALLSGSTGLGNQPETAAPNLDQLRAMTARFVPVEIKVDVSHLPPNELAALQKMVEAAKLFDALFLRQAAPQNEALLAQLVRDASPLGRARLHYFRINAGAWSRLDEQTAFLPGVSEKPAGGNFYPVDATRDEVDRWMQQLPAAERAKATGFFTTIRRAPDGGLMAVPYSVEYQNELILAARLLREAAAETKQPTLKAFLEKRATAFLSNDYYESDLAWMELDATIEPTIGPYEVYEDEWFNFKAAFEAFIAVTDPAETAKLGSFSGHLQELEDHLPIDPQYRKKLGGYSPIRVVNLAFGSGDANRGVQTAAFNLPNDERVVAEKGSKRVMLKNVQEAKFENVLVPISRRVLAKADQGHVAFEPFFTHILMHELMHGLGPQTITVNGRETTVRSEMKELNGTLEEAKADISGLWALQHLMDHGMLDRAQERAMYTTFLASTFRTLRFGLTEAHAKGMALQLNWLLDAGAFTVAQDGTFAVDLVKVKPAVESLTRAIMTLQAHGDYAGTKQLFEKMIVVRPEVKRALDGLKDLPVDIEPTFVMGEKS</sequence>
<proteinExistence type="predicted"/>
<evidence type="ECO:0000256" key="3">
    <source>
        <dbReference type="SAM" id="SignalP"/>
    </source>
</evidence>
<dbReference type="RefSeq" id="WP_012375038.1">
    <property type="nucleotide sequence ID" value="NC_010571.1"/>
</dbReference>
<dbReference type="Gene3D" id="3.30.540.30">
    <property type="match status" value="1"/>
</dbReference>
<keyword evidence="2" id="KW-0378">Hydrolase</keyword>
<organism evidence="4 5">
    <name type="scientific">Opitutus terrae (strain DSM 11246 / JCM 15787 / PB90-1)</name>
    <dbReference type="NCBI Taxonomy" id="452637"/>
    <lineage>
        <taxon>Bacteria</taxon>
        <taxon>Pseudomonadati</taxon>
        <taxon>Verrucomicrobiota</taxon>
        <taxon>Opitutia</taxon>
        <taxon>Opitutales</taxon>
        <taxon>Opitutaceae</taxon>
        <taxon>Opitutus</taxon>
    </lineage>
</organism>
<dbReference type="STRING" id="452637.Oter_2218"/>
<dbReference type="PANTHER" id="PTHR23422:SF9">
    <property type="entry name" value="ZN-DEPENDENT HYDROLASE"/>
    <property type="match status" value="1"/>
</dbReference>
<evidence type="ECO:0000313" key="4">
    <source>
        <dbReference type="EMBL" id="ACB75501.1"/>
    </source>
</evidence>
<dbReference type="GO" id="GO:0046872">
    <property type="term" value="F:metal ion binding"/>
    <property type="evidence" value="ECO:0007669"/>
    <property type="project" value="UniProtKB-KW"/>
</dbReference>
<dbReference type="Proteomes" id="UP000007013">
    <property type="component" value="Chromosome"/>
</dbReference>
<dbReference type="eggNOG" id="COG0457">
    <property type="taxonomic scope" value="Bacteria"/>
</dbReference>
<dbReference type="EMBL" id="CP001032">
    <property type="protein sequence ID" value="ACB75501.1"/>
    <property type="molecule type" value="Genomic_DNA"/>
</dbReference>
<gene>
    <name evidence="4" type="ordered locus">Oter_2218</name>
</gene>
<dbReference type="AlphaFoldDB" id="B1ZPP8"/>
<feature type="signal peptide" evidence="3">
    <location>
        <begin position="1"/>
        <end position="19"/>
    </location>
</feature>
<dbReference type="KEGG" id="ote:Oter_2218"/>
<feature type="chain" id="PRO_5002771954" description="MutT/NUDIX family protein" evidence="3">
    <location>
        <begin position="20"/>
        <end position="555"/>
    </location>
</feature>
<evidence type="ECO:0000256" key="1">
    <source>
        <dbReference type="ARBA" id="ARBA00022723"/>
    </source>
</evidence>
<evidence type="ECO:0000313" key="5">
    <source>
        <dbReference type="Proteomes" id="UP000007013"/>
    </source>
</evidence>
<dbReference type="Pfam" id="PF03571">
    <property type="entry name" value="Peptidase_M49"/>
    <property type="match status" value="1"/>
</dbReference>
<dbReference type="HOGENOM" id="CLU_020444_0_0_0"/>
<keyword evidence="3" id="KW-0732">Signal</keyword>
<evidence type="ECO:0008006" key="6">
    <source>
        <dbReference type="Google" id="ProtNLM"/>
    </source>
</evidence>
<dbReference type="GO" id="GO:0008239">
    <property type="term" value="F:dipeptidyl-peptidase activity"/>
    <property type="evidence" value="ECO:0007669"/>
    <property type="project" value="TreeGrafter"/>
</dbReference>
<dbReference type="PANTHER" id="PTHR23422">
    <property type="entry name" value="DIPEPTIDYL PEPTIDASE III-RELATED"/>
    <property type="match status" value="1"/>
</dbReference>
<evidence type="ECO:0000256" key="2">
    <source>
        <dbReference type="ARBA" id="ARBA00022801"/>
    </source>
</evidence>
<name>B1ZPP8_OPITP</name>
<keyword evidence="1" id="KW-0479">Metal-binding</keyword>
<keyword evidence="5" id="KW-1185">Reference proteome</keyword>
<protein>
    <recommendedName>
        <fullName evidence="6">MutT/NUDIX family protein</fullName>
    </recommendedName>
</protein>
<accession>B1ZPP8</accession>
<dbReference type="GO" id="GO:0005737">
    <property type="term" value="C:cytoplasm"/>
    <property type="evidence" value="ECO:0007669"/>
    <property type="project" value="TreeGrafter"/>
</dbReference>
<reference evidence="4 5" key="1">
    <citation type="journal article" date="2011" name="J. Bacteriol.">
        <title>Genome sequence of the verrucomicrobium Opitutus terrae PB90-1, an abundant inhabitant of rice paddy soil ecosystems.</title>
        <authorList>
            <person name="van Passel M.W."/>
            <person name="Kant R."/>
            <person name="Palva A."/>
            <person name="Copeland A."/>
            <person name="Lucas S."/>
            <person name="Lapidus A."/>
            <person name="Glavina del Rio T."/>
            <person name="Pitluck S."/>
            <person name="Goltsman E."/>
            <person name="Clum A."/>
            <person name="Sun H."/>
            <person name="Schmutz J."/>
            <person name="Larimer F.W."/>
            <person name="Land M.L."/>
            <person name="Hauser L."/>
            <person name="Kyrpides N."/>
            <person name="Mikhailova N."/>
            <person name="Richardson P.P."/>
            <person name="Janssen P.H."/>
            <person name="de Vos W.M."/>
            <person name="Smidt H."/>
        </authorList>
    </citation>
    <scope>NUCLEOTIDE SEQUENCE [LARGE SCALE GENOMIC DNA]</scope>
    <source>
        <strain evidence="5">DSM 11246 / JCM 15787 / PB90-1</strain>
    </source>
</reference>